<dbReference type="InterPro" id="IPR027417">
    <property type="entry name" value="P-loop_NTPase"/>
</dbReference>
<evidence type="ECO:0000313" key="12">
    <source>
        <dbReference type="EMBL" id="CAK8998527.1"/>
    </source>
</evidence>
<organism evidence="12 13">
    <name type="scientific">Durusdinium trenchii</name>
    <dbReference type="NCBI Taxonomy" id="1381693"/>
    <lineage>
        <taxon>Eukaryota</taxon>
        <taxon>Sar</taxon>
        <taxon>Alveolata</taxon>
        <taxon>Dinophyceae</taxon>
        <taxon>Suessiales</taxon>
        <taxon>Symbiodiniaceae</taxon>
        <taxon>Durusdinium</taxon>
    </lineage>
</organism>
<keyword evidence="4" id="KW-0479">Metal-binding</keyword>
<dbReference type="InterPro" id="IPR030393">
    <property type="entry name" value="G_ENGB_dom"/>
</dbReference>
<dbReference type="CDD" id="cd01876">
    <property type="entry name" value="YihA_EngB"/>
    <property type="match status" value="1"/>
</dbReference>
<keyword evidence="7" id="KW-0342">GTP-binding</keyword>
<dbReference type="EMBL" id="CAXAMN010002224">
    <property type="protein sequence ID" value="CAK8998527.1"/>
    <property type="molecule type" value="Genomic_DNA"/>
</dbReference>
<keyword evidence="13" id="KW-1185">Reference proteome</keyword>
<feature type="compositionally biased region" description="Basic residues" evidence="10">
    <location>
        <begin position="528"/>
        <end position="540"/>
    </location>
</feature>
<evidence type="ECO:0000313" key="13">
    <source>
        <dbReference type="Proteomes" id="UP001642484"/>
    </source>
</evidence>
<keyword evidence="6" id="KW-0460">Magnesium</keyword>
<dbReference type="SUPFAM" id="SSF52540">
    <property type="entry name" value="P-loop containing nucleoside triphosphate hydrolases"/>
    <property type="match status" value="1"/>
</dbReference>
<evidence type="ECO:0000256" key="1">
    <source>
        <dbReference type="ARBA" id="ARBA00001946"/>
    </source>
</evidence>
<comment type="caution">
    <text evidence="12">The sequence shown here is derived from an EMBL/GenBank/DDBJ whole genome shotgun (WGS) entry which is preliminary data.</text>
</comment>
<feature type="domain" description="EngB-type G" evidence="11">
    <location>
        <begin position="84"/>
        <end position="261"/>
    </location>
</feature>
<feature type="compositionally biased region" description="Polar residues" evidence="10">
    <location>
        <begin position="34"/>
        <end position="48"/>
    </location>
</feature>
<evidence type="ECO:0000256" key="4">
    <source>
        <dbReference type="ARBA" id="ARBA00022723"/>
    </source>
</evidence>
<dbReference type="Proteomes" id="UP001642484">
    <property type="component" value="Unassembled WGS sequence"/>
</dbReference>
<protein>
    <recommendedName>
        <fullName evidence="11">EngB-type G domain-containing protein</fullName>
    </recommendedName>
</protein>
<sequence>MPSGPLSWKRLGGRPPSAPSLISSSVRASRHTRSSSLGFSTPVEQTLANAEVPRDAPGAPPRHRRGHASGPEVLPTIHRLPEMGIPQVCVLGRSNVGKSSLINALVHGKEIARPSELPGRTRHLFAFDIGREISLVDLPGYGPAHKVSDELRQGWEDLVKAYLKRSQGLRRAICLVDSSQGLRRQDERLWETVMESGRQMMVVLTKADKCHPVDLHKNVAEVLAALQHLDQELIWPCAAARQDAGDAGIPAFETFFNHEGMWDLRKLLLEHGRCPKSWKTSPDASYLSGHMAALCTQLFRVCPNGVLSSKKIKQSLEKLQTEKKKRLNHSSTCDPDFWDSVDQTVRIAAAQFRDLKGSANKYAACIRKASASEKKAIDAVLDCLELKKVEGQEEQKGSTESLEAEEEESKKKGLEALEDQSPKGDKRPILAPKIFAKVLQKRASDASTPEKRVRKKQAASSWNAVAVAGSAPAESEELKTWLEQKAVLVSKPRNKKAWKKPEANISGKANSDSPKVNKKPAVKAVKGAQKKKSTFKHRKTSTAYHQAVNAAKNSGMDADEAKEMGRQAARKMAADIDSGLVTEAK</sequence>
<evidence type="ECO:0000256" key="10">
    <source>
        <dbReference type="SAM" id="MobiDB-lite"/>
    </source>
</evidence>
<dbReference type="Gene3D" id="3.40.50.300">
    <property type="entry name" value="P-loop containing nucleotide triphosphate hydrolases"/>
    <property type="match status" value="1"/>
</dbReference>
<dbReference type="Pfam" id="PF01926">
    <property type="entry name" value="MMR_HSR1"/>
    <property type="match status" value="1"/>
</dbReference>
<dbReference type="PANTHER" id="PTHR11649">
    <property type="entry name" value="MSS1/TRME-RELATED GTP-BINDING PROTEIN"/>
    <property type="match status" value="1"/>
</dbReference>
<accession>A0ABP0IAF1</accession>
<feature type="compositionally biased region" description="Basic and acidic residues" evidence="10">
    <location>
        <begin position="442"/>
        <end position="451"/>
    </location>
</feature>
<feature type="region of interest" description="Disordered" evidence="10">
    <location>
        <begin position="1"/>
        <end position="72"/>
    </location>
</feature>
<comment type="cofactor">
    <cofactor evidence="1">
        <name>Mg(2+)</name>
        <dbReference type="ChEBI" id="CHEBI:18420"/>
    </cofactor>
</comment>
<evidence type="ECO:0000256" key="7">
    <source>
        <dbReference type="ARBA" id="ARBA00023134"/>
    </source>
</evidence>
<evidence type="ECO:0000256" key="2">
    <source>
        <dbReference type="ARBA" id="ARBA00009638"/>
    </source>
</evidence>
<feature type="region of interest" description="Disordered" evidence="10">
    <location>
        <begin position="493"/>
        <end position="570"/>
    </location>
</feature>
<keyword evidence="3" id="KW-0132">Cell division</keyword>
<dbReference type="InterPro" id="IPR006073">
    <property type="entry name" value="GTP-bd"/>
</dbReference>
<keyword evidence="9" id="KW-0131">Cell cycle</keyword>
<reference evidence="12 13" key="1">
    <citation type="submission" date="2024-02" db="EMBL/GenBank/DDBJ databases">
        <authorList>
            <person name="Chen Y."/>
            <person name="Shah S."/>
            <person name="Dougan E. K."/>
            <person name="Thang M."/>
            <person name="Chan C."/>
        </authorList>
    </citation>
    <scope>NUCLEOTIDE SEQUENCE [LARGE SCALE GENOMIC DNA]</scope>
</reference>
<proteinExistence type="inferred from homology"/>
<dbReference type="InterPro" id="IPR019987">
    <property type="entry name" value="GTP-bd_ribosome_bio_YsxC"/>
</dbReference>
<evidence type="ECO:0000259" key="11">
    <source>
        <dbReference type="PROSITE" id="PS51706"/>
    </source>
</evidence>
<evidence type="ECO:0000256" key="9">
    <source>
        <dbReference type="ARBA" id="ARBA00023306"/>
    </source>
</evidence>
<feature type="region of interest" description="Disordered" evidence="10">
    <location>
        <begin position="441"/>
        <end position="463"/>
    </location>
</feature>
<comment type="similarity">
    <text evidence="2">Belongs to the TRAFAC class TrmE-Era-EngA-EngB-Septin-like GTPase superfamily. EngB GTPase family.</text>
</comment>
<gene>
    <name evidence="12" type="ORF">CCMP2556_LOCUS5285</name>
</gene>
<evidence type="ECO:0000256" key="8">
    <source>
        <dbReference type="ARBA" id="ARBA00023210"/>
    </source>
</evidence>
<dbReference type="PANTHER" id="PTHR11649:SF13">
    <property type="entry name" value="ENGB-TYPE G DOMAIN-CONTAINING PROTEIN"/>
    <property type="match status" value="1"/>
</dbReference>
<feature type="compositionally biased region" description="Basic and acidic residues" evidence="10">
    <location>
        <begin position="408"/>
        <end position="428"/>
    </location>
</feature>
<evidence type="ECO:0000256" key="5">
    <source>
        <dbReference type="ARBA" id="ARBA00022741"/>
    </source>
</evidence>
<keyword evidence="5" id="KW-0547">Nucleotide-binding</keyword>
<keyword evidence="8" id="KW-0717">Septation</keyword>
<evidence type="ECO:0000256" key="3">
    <source>
        <dbReference type="ARBA" id="ARBA00022618"/>
    </source>
</evidence>
<name>A0ABP0IAF1_9DINO</name>
<dbReference type="NCBIfam" id="TIGR03598">
    <property type="entry name" value="GTPase_YsxC"/>
    <property type="match status" value="1"/>
</dbReference>
<evidence type="ECO:0000256" key="6">
    <source>
        <dbReference type="ARBA" id="ARBA00022842"/>
    </source>
</evidence>
<dbReference type="PROSITE" id="PS51706">
    <property type="entry name" value="G_ENGB"/>
    <property type="match status" value="1"/>
</dbReference>
<feature type="region of interest" description="Disordered" evidence="10">
    <location>
        <begin position="394"/>
        <end position="429"/>
    </location>
</feature>